<reference evidence="1" key="1">
    <citation type="submission" date="2018-05" db="EMBL/GenBank/DDBJ databases">
        <authorList>
            <person name="Lanie J.A."/>
            <person name="Ng W.-L."/>
            <person name="Kazmierczak K.M."/>
            <person name="Andrzejewski T.M."/>
            <person name="Davidsen T.M."/>
            <person name="Wayne K.J."/>
            <person name="Tettelin H."/>
            <person name="Glass J.I."/>
            <person name="Rusch D."/>
            <person name="Podicherti R."/>
            <person name="Tsui H.-C.T."/>
            <person name="Winkler M.E."/>
        </authorList>
    </citation>
    <scope>NUCLEOTIDE SEQUENCE</scope>
</reference>
<accession>A0A382U0L4</accession>
<organism evidence="1">
    <name type="scientific">marine metagenome</name>
    <dbReference type="NCBI Taxonomy" id="408172"/>
    <lineage>
        <taxon>unclassified sequences</taxon>
        <taxon>metagenomes</taxon>
        <taxon>ecological metagenomes</taxon>
    </lineage>
</organism>
<evidence type="ECO:0008006" key="2">
    <source>
        <dbReference type="Google" id="ProtNLM"/>
    </source>
</evidence>
<evidence type="ECO:0000313" key="1">
    <source>
        <dbReference type="EMBL" id="SVD27803.1"/>
    </source>
</evidence>
<protein>
    <recommendedName>
        <fullName evidence="2">Outer membrane protein beta-barrel domain-containing protein</fullName>
    </recommendedName>
</protein>
<dbReference type="EMBL" id="UINC01140574">
    <property type="protein sequence ID" value="SVD27803.1"/>
    <property type="molecule type" value="Genomic_DNA"/>
</dbReference>
<gene>
    <name evidence="1" type="ORF">METZ01_LOCUS380657</name>
</gene>
<sequence length="156" mass="17800">MRQVILFISIISIIFSESGHVHNHSHNNEFAIAVGIVPGHEDEDDNIGLHLHYVKGVGKHNDFGIGISLETILDEHKHNSVSIIGTYHFDSGFSIAYAPGILFTDHNGDNETEFTQHFEFYYEFELEHFHLGPQFDIGFEDNETHYMLGLHFGIDF</sequence>
<dbReference type="AlphaFoldDB" id="A0A382U0L4"/>
<name>A0A382U0L4_9ZZZZ</name>
<proteinExistence type="predicted"/>